<proteinExistence type="inferred from homology"/>
<evidence type="ECO:0000256" key="1">
    <source>
        <dbReference type="ARBA" id="ARBA00004141"/>
    </source>
</evidence>
<sequence>MVQFESVALLTVVSALWGLSTPWLRQGSVGIEHVKCNSAIKQWLAELWFLATNWRYVIPFLVNQSGSVLYAATLGVADLSMAVPLTNALTFIFITISGRFLGEEVGSSATYVGMAFVMAGVMCCVMDRVWTQM</sequence>
<evidence type="ECO:0000256" key="5">
    <source>
        <dbReference type="ARBA" id="ARBA00023136"/>
    </source>
</evidence>
<dbReference type="InterPro" id="IPR037185">
    <property type="entry name" value="EmrE-like"/>
</dbReference>
<feature type="signal peptide" evidence="7">
    <location>
        <begin position="1"/>
        <end position="18"/>
    </location>
</feature>
<name>A0ABM1BV82_LIMPO</name>
<organism evidence="8 9">
    <name type="scientific">Limulus polyphemus</name>
    <name type="common">Atlantic horseshoe crab</name>
    <dbReference type="NCBI Taxonomy" id="6850"/>
    <lineage>
        <taxon>Eukaryota</taxon>
        <taxon>Metazoa</taxon>
        <taxon>Ecdysozoa</taxon>
        <taxon>Arthropoda</taxon>
        <taxon>Chelicerata</taxon>
        <taxon>Merostomata</taxon>
        <taxon>Xiphosura</taxon>
        <taxon>Limulidae</taxon>
        <taxon>Limulus</taxon>
    </lineage>
</organism>
<reference evidence="9" key="1">
    <citation type="submission" date="2025-08" db="UniProtKB">
        <authorList>
            <consortium name="RefSeq"/>
        </authorList>
    </citation>
    <scope>IDENTIFICATION</scope>
    <source>
        <tissue evidence="9">Muscle</tissue>
    </source>
</reference>
<evidence type="ECO:0000256" key="6">
    <source>
        <dbReference type="SAM" id="Phobius"/>
    </source>
</evidence>
<dbReference type="SUPFAM" id="SSF103481">
    <property type="entry name" value="Multidrug resistance efflux transporter EmrE"/>
    <property type="match status" value="1"/>
</dbReference>
<evidence type="ECO:0000313" key="9">
    <source>
        <dbReference type="RefSeq" id="XP_013789318.1"/>
    </source>
</evidence>
<protein>
    <submittedName>
        <fullName evidence="9">Transmembrane protein 234 homolog</fullName>
    </submittedName>
</protein>
<keyword evidence="5 6" id="KW-0472">Membrane</keyword>
<keyword evidence="4 6" id="KW-1133">Transmembrane helix</keyword>
<dbReference type="Proteomes" id="UP000694941">
    <property type="component" value="Unplaced"/>
</dbReference>
<accession>A0ABM1BV82</accession>
<dbReference type="Pfam" id="PF10639">
    <property type="entry name" value="TMEM234"/>
    <property type="match status" value="1"/>
</dbReference>
<dbReference type="GeneID" id="106473185"/>
<gene>
    <name evidence="9" type="primary">LOC106473185</name>
</gene>
<feature type="chain" id="PRO_5046724942" evidence="7">
    <location>
        <begin position="19"/>
        <end position="133"/>
    </location>
</feature>
<keyword evidence="3 6" id="KW-0812">Transmembrane</keyword>
<evidence type="ECO:0000256" key="4">
    <source>
        <dbReference type="ARBA" id="ARBA00022989"/>
    </source>
</evidence>
<keyword evidence="8" id="KW-1185">Reference proteome</keyword>
<dbReference type="PANTHER" id="PTHR28668:SF1">
    <property type="entry name" value="TRANSMEMBRANE PROTEIN 234"/>
    <property type="match status" value="1"/>
</dbReference>
<dbReference type="Gene3D" id="1.10.3730.20">
    <property type="match status" value="1"/>
</dbReference>
<evidence type="ECO:0000256" key="7">
    <source>
        <dbReference type="SAM" id="SignalP"/>
    </source>
</evidence>
<dbReference type="RefSeq" id="XP_013789318.1">
    <property type="nucleotide sequence ID" value="XM_013933864.2"/>
</dbReference>
<feature type="transmembrane region" description="Helical" evidence="6">
    <location>
        <begin position="69"/>
        <end position="96"/>
    </location>
</feature>
<comment type="subcellular location">
    <subcellularLocation>
        <location evidence="1">Membrane</location>
        <topology evidence="1">Multi-pass membrane protein</topology>
    </subcellularLocation>
</comment>
<dbReference type="InterPro" id="IPR018908">
    <property type="entry name" value="TMEM234"/>
</dbReference>
<evidence type="ECO:0000256" key="3">
    <source>
        <dbReference type="ARBA" id="ARBA00022692"/>
    </source>
</evidence>
<dbReference type="PANTHER" id="PTHR28668">
    <property type="entry name" value="TRANSMEMBRANE PROTEIN 234"/>
    <property type="match status" value="1"/>
</dbReference>
<feature type="transmembrane region" description="Helical" evidence="6">
    <location>
        <begin position="108"/>
        <end position="130"/>
    </location>
</feature>
<evidence type="ECO:0000313" key="8">
    <source>
        <dbReference type="Proteomes" id="UP000694941"/>
    </source>
</evidence>
<comment type="similarity">
    <text evidence="2">Belongs to the TMEM234 family.</text>
</comment>
<keyword evidence="7" id="KW-0732">Signal</keyword>
<evidence type="ECO:0000256" key="2">
    <source>
        <dbReference type="ARBA" id="ARBA00005977"/>
    </source>
</evidence>